<dbReference type="InterPro" id="IPR023375">
    <property type="entry name" value="ADC_dom_sf"/>
</dbReference>
<dbReference type="AlphaFoldDB" id="A0A1D8FVS0"/>
<feature type="compositionally biased region" description="Pro residues" evidence="1">
    <location>
        <begin position="116"/>
        <end position="137"/>
    </location>
</feature>
<feature type="region of interest" description="Disordered" evidence="1">
    <location>
        <begin position="116"/>
        <end position="182"/>
    </location>
</feature>
<organism evidence="2 3">
    <name type="scientific">Streptomyces rubrolavendulae</name>
    <dbReference type="NCBI Taxonomy" id="285473"/>
    <lineage>
        <taxon>Bacteria</taxon>
        <taxon>Bacillati</taxon>
        <taxon>Actinomycetota</taxon>
        <taxon>Actinomycetes</taxon>
        <taxon>Kitasatosporales</taxon>
        <taxon>Streptomycetaceae</taxon>
        <taxon>Streptomyces</taxon>
    </lineage>
</organism>
<reference evidence="2 3" key="1">
    <citation type="submission" date="2016-09" db="EMBL/GenBank/DDBJ databases">
        <title>Streptomyces rubrolavendulae MJM4426 Genome sequencing and assembly.</title>
        <authorList>
            <person name="Kim J.-G."/>
        </authorList>
    </citation>
    <scope>NUCLEOTIDE SEQUENCE [LARGE SCALE GENOMIC DNA]</scope>
    <source>
        <strain evidence="2 3">MJM4426</strain>
    </source>
</reference>
<dbReference type="OrthoDB" id="834556at2"/>
<dbReference type="Pfam" id="PF06314">
    <property type="entry name" value="ADC"/>
    <property type="match status" value="1"/>
</dbReference>
<dbReference type="Gene3D" id="2.40.400.10">
    <property type="entry name" value="Acetoacetate decarboxylase-like"/>
    <property type="match status" value="1"/>
</dbReference>
<accession>A0A1D8FVS0</accession>
<keyword evidence="3" id="KW-1185">Reference proteome</keyword>
<dbReference type="PATRIC" id="fig|285473.5.peg.108"/>
<evidence type="ECO:0000256" key="1">
    <source>
        <dbReference type="SAM" id="MobiDB-lite"/>
    </source>
</evidence>
<protein>
    <submittedName>
        <fullName evidence="2">Acetoacetate decarboxylase (ADC)</fullName>
    </submittedName>
</protein>
<dbReference type="SUPFAM" id="SSF160104">
    <property type="entry name" value="Acetoacetate decarboxylase-like"/>
    <property type="match status" value="1"/>
</dbReference>
<dbReference type="GO" id="GO:0016829">
    <property type="term" value="F:lyase activity"/>
    <property type="evidence" value="ECO:0007669"/>
    <property type="project" value="InterPro"/>
</dbReference>
<dbReference type="RefSeq" id="WP_069975052.1">
    <property type="nucleotide sequence ID" value="NZ_CP017316.1"/>
</dbReference>
<dbReference type="KEGG" id="srn:A4G23_00095"/>
<dbReference type="Proteomes" id="UP000095349">
    <property type="component" value="Chromosome"/>
</dbReference>
<evidence type="ECO:0000313" key="3">
    <source>
        <dbReference type="Proteomes" id="UP000095349"/>
    </source>
</evidence>
<sequence>MSGPPPPWHLRGTAHAALWLVPEDRLPPWPLAPGVRPLRFGRRRVVGVFWVDYRPGGTLAYRELLVALAVRHGTAIGGCAVEAWVDDPRSVEAGRALWGIPKRLAVLCFGPAAPAPPGSPAPPVAPAPPGTPSPPDTSLPDTALPSTPAPPTASPDGPWRGTPPPTGPRAEEARPGGGRAPQATALHRPLLRLPGRLPVRARLFQPAPDAHGSPLQVPLRATGSAWLTRTSLRTAPGAPLGYLAGLRPLAACTLRDFHFTVGRAVRPPRRR</sequence>
<dbReference type="GeneID" id="33063685"/>
<dbReference type="InterPro" id="IPR010451">
    <property type="entry name" value="Acetoacetate_decarboxylase"/>
</dbReference>
<dbReference type="EMBL" id="CP017316">
    <property type="protein sequence ID" value="AOT57309.1"/>
    <property type="molecule type" value="Genomic_DNA"/>
</dbReference>
<name>A0A1D8FVS0_9ACTN</name>
<gene>
    <name evidence="2" type="ORF">A4G23_00095</name>
</gene>
<evidence type="ECO:0000313" key="2">
    <source>
        <dbReference type="EMBL" id="AOT57309.1"/>
    </source>
</evidence>
<dbReference type="STRING" id="285473.A4G23_00095"/>
<proteinExistence type="predicted"/>